<evidence type="ECO:0000313" key="3">
    <source>
        <dbReference type="Proteomes" id="UP000231057"/>
    </source>
</evidence>
<keyword evidence="3" id="KW-1185">Reference proteome</keyword>
<name>A0A2D2Q086_PARLV</name>
<dbReference type="KEGG" id="slw:BRW62_03175"/>
<dbReference type="RefSeq" id="WP_099798261.1">
    <property type="nucleotide sequence ID" value="NZ_CP018092.1"/>
</dbReference>
<feature type="chain" id="PRO_5013803681" description="Solute-binding protein family 5 domain-containing protein" evidence="1">
    <location>
        <begin position="30"/>
        <end position="491"/>
    </location>
</feature>
<reference evidence="3" key="2">
    <citation type="journal article" date="2022" name="Front. Microbiol.">
        <title>Comparative Genomic Analysis Revealed Distinct Molecular Components and Organization of CO2-Concentrating Mechanism in Thermophilic Cyanobacteria.</title>
        <authorList>
            <person name="Tang J."/>
            <person name="Zhou H."/>
            <person name="Yao D."/>
            <person name="Riaz S."/>
            <person name="You D."/>
            <person name="Klepacz-Smolka A."/>
            <person name="Daroch M."/>
        </authorList>
    </citation>
    <scope>NUCLEOTIDE SEQUENCE [LARGE SCALE GENOMIC DNA]</scope>
    <source>
        <strain evidence="3">PCC 6715</strain>
    </source>
</reference>
<dbReference type="InterPro" id="IPR021787">
    <property type="entry name" value="DUF3352"/>
</dbReference>
<dbReference type="AlphaFoldDB" id="A0A2D2Q086"/>
<accession>A0A2D2Q086</accession>
<organism evidence="2 3">
    <name type="scientific">Parathermosynechococcus lividus PCC 6715</name>
    <dbReference type="NCBI Taxonomy" id="1917166"/>
    <lineage>
        <taxon>Bacteria</taxon>
        <taxon>Bacillati</taxon>
        <taxon>Cyanobacteriota</taxon>
        <taxon>Cyanophyceae</taxon>
        <taxon>Acaryochloridales</taxon>
        <taxon>Thermosynechococcaceae</taxon>
        <taxon>Parathermosynechococcus</taxon>
    </lineage>
</organism>
<protein>
    <recommendedName>
        <fullName evidence="4">Solute-binding protein family 5 domain-containing protein</fullName>
    </recommendedName>
</protein>
<sequence>MQSRHRSNWFIVLLVSLCWFMLVCEPAQAAVVDDMVLVPRYALSALRFHKRPTVEPLRRLWDTALTPQLATWGWQWSDMATWAQDEGVLVQLPCATQCDAPRLLWIWHLKRPDAATAFLNQYWQDHAFDTQTYQGVPVQVGERVATATLGDRLLVATDPAAILASLGSRRAKDANLGGVAFYQEALAQFNDQDSLLFYANLHPFTPENQFAPAYDRLLVGVRSHNNEIHLEIALHATAAPAVASVPLPLDDLRALGDRPTLVLAGRQLPTTYRDLLANLETFSVATTPRGTPIVPELLRDFTLGVDLEEIIFPLATDRYTLALWRQPAGWQWWWQTRQTPETPTLLKKLDEQARSAGYDVNRLVLDKQAVTAWVKLALAADTSEGLAAEVAAVYQQDNDTLTLASALPYLMPAKQRAPWLSDELTRQRRAIVGLAYAQWSDLYPYLAERVPLLAYLNGLTAGWLGRLQSITWVNYGASDRLQRSEIIVTTN</sequence>
<reference evidence="2 3" key="1">
    <citation type="submission" date="2016-11" db="EMBL/GenBank/DDBJ databases">
        <title>Complete genome sequence of thermophilic cyanobacteria strain Synechococcus sp. PCC6715.</title>
        <authorList>
            <person name="Tang J."/>
            <person name="Daroch M."/>
            <person name="Liang Y."/>
            <person name="Jiang D."/>
            <person name="Shah M."/>
        </authorList>
    </citation>
    <scope>NUCLEOTIDE SEQUENCE [LARGE SCALE GENOMIC DNA]</scope>
    <source>
        <strain evidence="2 3">PCC 6715</strain>
    </source>
</reference>
<evidence type="ECO:0000256" key="1">
    <source>
        <dbReference type="SAM" id="SignalP"/>
    </source>
</evidence>
<keyword evidence="1" id="KW-0732">Signal</keyword>
<proteinExistence type="predicted"/>
<evidence type="ECO:0000313" key="2">
    <source>
        <dbReference type="EMBL" id="ATS17915.1"/>
    </source>
</evidence>
<dbReference type="Proteomes" id="UP000231057">
    <property type="component" value="Chromosome"/>
</dbReference>
<dbReference type="Pfam" id="PF11832">
    <property type="entry name" value="DUF3352"/>
    <property type="match status" value="1"/>
</dbReference>
<gene>
    <name evidence="2" type="ORF">BRW62_03175</name>
</gene>
<evidence type="ECO:0008006" key="4">
    <source>
        <dbReference type="Google" id="ProtNLM"/>
    </source>
</evidence>
<feature type="signal peptide" evidence="1">
    <location>
        <begin position="1"/>
        <end position="29"/>
    </location>
</feature>
<dbReference type="OrthoDB" id="564647at2"/>
<dbReference type="EMBL" id="CP018092">
    <property type="protein sequence ID" value="ATS17915.1"/>
    <property type="molecule type" value="Genomic_DNA"/>
</dbReference>